<reference evidence="8" key="1">
    <citation type="submission" date="2012-09" db="EMBL/GenBank/DDBJ databases">
        <authorList>
            <person name="Martin A.A."/>
        </authorList>
    </citation>
    <scope>NUCLEOTIDE SEQUENCE</scope>
</reference>
<evidence type="ECO:0000256" key="1">
    <source>
        <dbReference type="ARBA" id="ARBA00001933"/>
    </source>
</evidence>
<dbReference type="InterPro" id="IPR022278">
    <property type="entry name" value="Pser_aminoTfrase"/>
</dbReference>
<comment type="catalytic activity">
    <reaction evidence="5">
        <text>O-phospho-L-serine + 2-oxoglutarate = 3-phosphooxypyruvate + L-glutamate</text>
        <dbReference type="Rhea" id="RHEA:14329"/>
        <dbReference type="ChEBI" id="CHEBI:16810"/>
        <dbReference type="ChEBI" id="CHEBI:18110"/>
        <dbReference type="ChEBI" id="CHEBI:29985"/>
        <dbReference type="ChEBI" id="CHEBI:57524"/>
        <dbReference type="EC" id="2.6.1.52"/>
    </reaction>
</comment>
<evidence type="ECO:0000256" key="4">
    <source>
        <dbReference type="ARBA" id="ARBA00029440"/>
    </source>
</evidence>
<name>A0A158P9H6_ANGCA</name>
<evidence type="ECO:0000259" key="7">
    <source>
        <dbReference type="Pfam" id="PF00266"/>
    </source>
</evidence>
<dbReference type="AlphaFoldDB" id="A0A158P9H6"/>
<protein>
    <submittedName>
        <fullName evidence="9">Aminotran_5 domain-containing protein</fullName>
    </submittedName>
</protein>
<dbReference type="STRING" id="6313.A0A158P9H6"/>
<sequence length="376" mass="42183">MNETERCRPVERLDRRCGPPTPPQITDRRELGLPAGLTPFGSAIATRLDVIECQLFWFAFNVFYTNFGSQLNLILSHEMIELSTNMMQVRKINFGAGPAKIPEEVLLKACDETISFRGTGIGILEISHRSKEFAELLQETKQLLRELMSVPDEFEILFMQGGGTGQFAAVPMNLKSDHEFADYMVTGAWSNKAAEEGSKYIRVKKVFTPSKPYVTIPDESQWDHDKGLKIVAGQTSGTDTIQCANSNAYCYNMTASAAALIDIVKAGCSLWRCMVSSKKSVAGIWSQVDENPNMLNKRSGQEKRLLVNFTPQTWMMILQALLHEATEVMKSKELQIPSMNFTQIPLNLIKSTWLTIFRVLFHGAIQTTKSNKTQIP</sequence>
<dbReference type="GO" id="GO:0006564">
    <property type="term" value="P:L-serine biosynthetic process"/>
    <property type="evidence" value="ECO:0007669"/>
    <property type="project" value="InterPro"/>
</dbReference>
<evidence type="ECO:0000313" key="8">
    <source>
        <dbReference type="Proteomes" id="UP000035642"/>
    </source>
</evidence>
<dbReference type="UniPathway" id="UPA00244">
    <property type="reaction ID" value="UER00311"/>
</dbReference>
<dbReference type="Proteomes" id="UP000035642">
    <property type="component" value="Unassembled WGS sequence"/>
</dbReference>
<dbReference type="PANTHER" id="PTHR43247:SF1">
    <property type="entry name" value="PHOSPHOSERINE AMINOTRANSFERASE"/>
    <property type="match status" value="1"/>
</dbReference>
<evidence type="ECO:0000256" key="3">
    <source>
        <dbReference type="ARBA" id="ARBA00022898"/>
    </source>
</evidence>
<keyword evidence="3" id="KW-0663">Pyridoxal phosphate</keyword>
<proteinExistence type="predicted"/>
<dbReference type="GO" id="GO:0004648">
    <property type="term" value="F:O-phospho-L-serine:2-oxoglutarate aminotransferase activity"/>
    <property type="evidence" value="ECO:0007669"/>
    <property type="project" value="UniProtKB-EC"/>
</dbReference>
<feature type="region of interest" description="Disordered" evidence="6">
    <location>
        <begin position="1"/>
        <end position="30"/>
    </location>
</feature>
<evidence type="ECO:0000256" key="6">
    <source>
        <dbReference type="SAM" id="MobiDB-lite"/>
    </source>
</evidence>
<dbReference type="InterPro" id="IPR015424">
    <property type="entry name" value="PyrdxlP-dep_Trfase"/>
</dbReference>
<evidence type="ECO:0000256" key="5">
    <source>
        <dbReference type="ARBA" id="ARBA00049007"/>
    </source>
</evidence>
<dbReference type="GO" id="GO:0005737">
    <property type="term" value="C:cytoplasm"/>
    <property type="evidence" value="ECO:0007669"/>
    <property type="project" value="TreeGrafter"/>
</dbReference>
<dbReference type="InterPro" id="IPR015421">
    <property type="entry name" value="PyrdxlP-dep_Trfase_major"/>
</dbReference>
<evidence type="ECO:0000256" key="2">
    <source>
        <dbReference type="ARBA" id="ARBA00022679"/>
    </source>
</evidence>
<dbReference type="SUPFAM" id="SSF53383">
    <property type="entry name" value="PLP-dependent transferases"/>
    <property type="match status" value="1"/>
</dbReference>
<comment type="pathway">
    <text evidence="4">Amino-acid biosynthesis.</text>
</comment>
<feature type="compositionally biased region" description="Basic and acidic residues" evidence="6">
    <location>
        <begin position="1"/>
        <end position="17"/>
    </location>
</feature>
<keyword evidence="2" id="KW-0808">Transferase</keyword>
<evidence type="ECO:0000313" key="9">
    <source>
        <dbReference type="WBParaSite" id="ACAC_0000825701-mRNA-1"/>
    </source>
</evidence>
<accession>A0A158P9H6</accession>
<feature type="domain" description="Aminotransferase class V" evidence="7">
    <location>
        <begin position="93"/>
        <end position="204"/>
    </location>
</feature>
<dbReference type="PANTHER" id="PTHR43247">
    <property type="entry name" value="PHOSPHOSERINE AMINOTRANSFERASE"/>
    <property type="match status" value="1"/>
</dbReference>
<comment type="cofactor">
    <cofactor evidence="1">
        <name>pyridoxal 5'-phosphate</name>
        <dbReference type="ChEBI" id="CHEBI:597326"/>
    </cofactor>
</comment>
<organism evidence="8 9">
    <name type="scientific">Angiostrongylus cantonensis</name>
    <name type="common">Rat lungworm</name>
    <dbReference type="NCBI Taxonomy" id="6313"/>
    <lineage>
        <taxon>Eukaryota</taxon>
        <taxon>Metazoa</taxon>
        <taxon>Ecdysozoa</taxon>
        <taxon>Nematoda</taxon>
        <taxon>Chromadorea</taxon>
        <taxon>Rhabditida</taxon>
        <taxon>Rhabditina</taxon>
        <taxon>Rhabditomorpha</taxon>
        <taxon>Strongyloidea</taxon>
        <taxon>Metastrongylidae</taxon>
        <taxon>Angiostrongylus</taxon>
    </lineage>
</organism>
<dbReference type="InterPro" id="IPR000192">
    <property type="entry name" value="Aminotrans_V_dom"/>
</dbReference>
<dbReference type="WBParaSite" id="ACAC_0000825701-mRNA-1">
    <property type="protein sequence ID" value="ACAC_0000825701-mRNA-1"/>
    <property type="gene ID" value="ACAC_0000825701"/>
</dbReference>
<dbReference type="GO" id="GO:0030170">
    <property type="term" value="F:pyridoxal phosphate binding"/>
    <property type="evidence" value="ECO:0007669"/>
    <property type="project" value="TreeGrafter"/>
</dbReference>
<dbReference type="Pfam" id="PF00266">
    <property type="entry name" value="Aminotran_5"/>
    <property type="match status" value="1"/>
</dbReference>
<keyword evidence="8" id="KW-1185">Reference proteome</keyword>
<dbReference type="Gene3D" id="3.40.640.10">
    <property type="entry name" value="Type I PLP-dependent aspartate aminotransferase-like (Major domain)"/>
    <property type="match status" value="1"/>
</dbReference>
<reference evidence="9" key="2">
    <citation type="submission" date="2016-04" db="UniProtKB">
        <authorList>
            <consortium name="WormBaseParasite"/>
        </authorList>
    </citation>
    <scope>IDENTIFICATION</scope>
</reference>